<evidence type="ECO:0000256" key="1">
    <source>
        <dbReference type="SAM" id="SignalP"/>
    </source>
</evidence>
<dbReference type="EMBL" id="CP118247">
    <property type="protein sequence ID" value="WDR04418.1"/>
    <property type="molecule type" value="Genomic_DNA"/>
</dbReference>
<organism evidence="2 3">
    <name type="scientific">Devosia rhodophyticola</name>
    <dbReference type="NCBI Taxonomy" id="3026423"/>
    <lineage>
        <taxon>Bacteria</taxon>
        <taxon>Pseudomonadati</taxon>
        <taxon>Pseudomonadota</taxon>
        <taxon>Alphaproteobacteria</taxon>
        <taxon>Hyphomicrobiales</taxon>
        <taxon>Devosiaceae</taxon>
        <taxon>Devosia</taxon>
    </lineage>
</organism>
<evidence type="ECO:0000313" key="2">
    <source>
        <dbReference type="EMBL" id="WDR04418.1"/>
    </source>
</evidence>
<dbReference type="Proteomes" id="UP001222118">
    <property type="component" value="Chromosome"/>
</dbReference>
<name>A0ABY7YSV3_9HYPH</name>
<evidence type="ECO:0000313" key="3">
    <source>
        <dbReference type="Proteomes" id="UP001222118"/>
    </source>
</evidence>
<proteinExistence type="predicted"/>
<sequence>MPKKIALANIVLAAFVLLGAPARAAVIDSGYTDINLDDCTIMNADDFGASWACPGYRGYPVYVAEGDLRFMVSYGFKAPDEFAATQTPPPFNHPGTKLEWRLSNASGDFRPIATILRFFVDDQESEKDKQVLVITQLVPGNSCHIGYVDASSISNANIAARAIADTAGNFDCRQDQPEFSSPFTAW</sequence>
<keyword evidence="1" id="KW-0732">Signal</keyword>
<gene>
    <name evidence="2" type="ORF">PSQ90_08635</name>
</gene>
<dbReference type="RefSeq" id="WP_282209939.1">
    <property type="nucleotide sequence ID" value="NZ_CP118247.1"/>
</dbReference>
<keyword evidence="3" id="KW-1185">Reference proteome</keyword>
<feature type="signal peptide" evidence="1">
    <location>
        <begin position="1"/>
        <end position="24"/>
    </location>
</feature>
<feature type="chain" id="PRO_5045347510" evidence="1">
    <location>
        <begin position="25"/>
        <end position="186"/>
    </location>
</feature>
<reference evidence="2 3" key="1">
    <citation type="submission" date="2023-02" db="EMBL/GenBank/DDBJ databases">
        <title>Devosia chondri sp. nov., isolated from the phycosphere of marine algae.</title>
        <authorList>
            <person name="Kim J.M."/>
            <person name="Lee J.K."/>
            <person name="Choi B.J."/>
            <person name="Bayburt H."/>
            <person name="Jeon C.O."/>
        </authorList>
    </citation>
    <scope>NUCLEOTIDE SEQUENCE [LARGE SCALE GENOMIC DNA]</scope>
    <source>
        <strain evidence="2 3">G2-5</strain>
    </source>
</reference>
<protein>
    <submittedName>
        <fullName evidence="2">Uncharacterized protein</fullName>
    </submittedName>
</protein>
<accession>A0ABY7YSV3</accession>